<keyword evidence="3" id="KW-0732">Signal</keyword>
<protein>
    <submittedName>
        <fullName evidence="4">Acid phosphatase</fullName>
    </submittedName>
</protein>
<name>A0A1D7VK74_9ACTN</name>
<keyword evidence="2" id="KW-0843">Virulence</keyword>
<evidence type="ECO:0000256" key="1">
    <source>
        <dbReference type="ARBA" id="ARBA00022801"/>
    </source>
</evidence>
<evidence type="ECO:0000313" key="5">
    <source>
        <dbReference type="Proteomes" id="UP000094094"/>
    </source>
</evidence>
<dbReference type="RefSeq" id="WP_069569098.1">
    <property type="nucleotide sequence ID" value="NZ_CP017157.1"/>
</dbReference>
<feature type="chain" id="PRO_5009100963" evidence="3">
    <location>
        <begin position="25"/>
        <end position="300"/>
    </location>
</feature>
<feature type="signal peptide" evidence="3">
    <location>
        <begin position="1"/>
        <end position="24"/>
    </location>
</feature>
<dbReference type="Gene3D" id="3.40.720.10">
    <property type="entry name" value="Alkaline Phosphatase, subunit A"/>
    <property type="match status" value="1"/>
</dbReference>
<evidence type="ECO:0000256" key="2">
    <source>
        <dbReference type="ARBA" id="ARBA00023026"/>
    </source>
</evidence>
<evidence type="ECO:0000313" key="4">
    <source>
        <dbReference type="EMBL" id="AOP47142.1"/>
    </source>
</evidence>
<keyword evidence="1" id="KW-0378">Hydrolase</keyword>
<dbReference type="InterPro" id="IPR007312">
    <property type="entry name" value="Phosphoesterase"/>
</dbReference>
<dbReference type="InterPro" id="IPR017850">
    <property type="entry name" value="Alkaline_phosphatase_core_sf"/>
</dbReference>
<dbReference type="EMBL" id="CP017157">
    <property type="protein sequence ID" value="AOP47142.1"/>
    <property type="molecule type" value="Genomic_DNA"/>
</dbReference>
<keyword evidence="5" id="KW-1185">Reference proteome</keyword>
<dbReference type="AlphaFoldDB" id="A0A1D7VK74"/>
<organism evidence="4 5">
    <name type="scientific">Streptomyces lydicus</name>
    <dbReference type="NCBI Taxonomy" id="47763"/>
    <lineage>
        <taxon>Bacteria</taxon>
        <taxon>Bacillati</taxon>
        <taxon>Actinomycetota</taxon>
        <taxon>Actinomycetes</taxon>
        <taxon>Kitasatosporales</taxon>
        <taxon>Streptomycetaceae</taxon>
        <taxon>Streptomyces</taxon>
    </lineage>
</organism>
<evidence type="ECO:0000256" key="3">
    <source>
        <dbReference type="SAM" id="SignalP"/>
    </source>
</evidence>
<dbReference type="PANTHER" id="PTHR31956">
    <property type="entry name" value="NON-SPECIFIC PHOSPHOLIPASE C4-RELATED"/>
    <property type="match status" value="1"/>
</dbReference>
<dbReference type="PANTHER" id="PTHR31956:SF1">
    <property type="entry name" value="NON-SPECIFIC PHOSPHOLIPASE C1"/>
    <property type="match status" value="1"/>
</dbReference>
<dbReference type="Proteomes" id="UP000094094">
    <property type="component" value="Chromosome"/>
</dbReference>
<accession>A0A1D7VK74</accession>
<reference evidence="4 5" key="1">
    <citation type="submission" date="2016-09" db="EMBL/GenBank/DDBJ databases">
        <title>Complete genome sequencing of Streptomyces lydicus 103 and metabolic pathways analysis of antibiotic biosynthesis.</title>
        <authorList>
            <person name="Jia N."/>
            <person name="Ding M.-Z."/>
            <person name="Gao F."/>
            <person name="Yuan Y.-J."/>
        </authorList>
    </citation>
    <scope>NUCLEOTIDE SEQUENCE [LARGE SCALE GENOMIC DNA]</scope>
    <source>
        <strain evidence="4 5">103</strain>
    </source>
</reference>
<dbReference type="GO" id="GO:0042578">
    <property type="term" value="F:phosphoric ester hydrolase activity"/>
    <property type="evidence" value="ECO:0007669"/>
    <property type="project" value="UniProtKB-ARBA"/>
</dbReference>
<dbReference type="Pfam" id="PF04185">
    <property type="entry name" value="Phosphoesterase"/>
    <property type="match status" value="1"/>
</dbReference>
<dbReference type="OrthoDB" id="345880at2"/>
<gene>
    <name evidence="4" type="ORF">SL103_13530</name>
</gene>
<dbReference type="KEGG" id="slc:SL103_13530"/>
<proteinExistence type="predicted"/>
<sequence length="300" mass="32332">MRFAHLATTAAAVALTLVAASAFASEPDEHSGRRTTTAASVTAANASLPRYDHIVVVPFENKNYTSIKGSSSAPYLNSLAKQGALSVNSFGLTHPSQPNYIGLFSGSMQGVDDDSCPNAFSKGNLGQQLIDAGKSFKAYSEGLPEAGYTGCKSGNYRRKHAPWADFPTVGDSAHHLPYSSFPTDYSKLPTVSFVVPDMCHDMHDCSVGTGDSWLKDHLDNYAQWAKTHNSLLVMTFDEDNYTSVNQIYTSFVGAHVKAGYESKQQINHYSVLRTLEDMYGLPALGGAADKAPLSDIWAAE</sequence>